<keyword evidence="9" id="KW-0285">Flavoprotein</keyword>
<keyword evidence="7" id="KW-0926">Vacuole</keyword>
<dbReference type="InterPro" id="IPR018966">
    <property type="entry name" value="VTC_domain"/>
</dbReference>
<comment type="catalytic activity">
    <reaction evidence="19">
        <text>(S)-lactate + 2 Fe(III)-[cytochrome c] = 2 Fe(II)-[cytochrome c] + pyruvate + 2 H(+)</text>
        <dbReference type="Rhea" id="RHEA:19909"/>
        <dbReference type="Rhea" id="RHEA-COMP:10350"/>
        <dbReference type="Rhea" id="RHEA-COMP:14399"/>
        <dbReference type="ChEBI" id="CHEBI:15361"/>
        <dbReference type="ChEBI" id="CHEBI:15378"/>
        <dbReference type="ChEBI" id="CHEBI:16651"/>
        <dbReference type="ChEBI" id="CHEBI:29033"/>
        <dbReference type="ChEBI" id="CHEBI:29034"/>
        <dbReference type="EC" id="1.1.2.3"/>
    </reaction>
    <physiologicalReaction direction="left-to-right" evidence="19">
        <dbReference type="Rhea" id="RHEA:19910"/>
    </physiologicalReaction>
</comment>
<keyword evidence="13" id="KW-0809">Transit peptide</keyword>
<dbReference type="Pfam" id="PF02656">
    <property type="entry name" value="DUF202"/>
    <property type="match status" value="1"/>
</dbReference>
<dbReference type="GO" id="GO:0020037">
    <property type="term" value="F:heme binding"/>
    <property type="evidence" value="ECO:0007669"/>
    <property type="project" value="InterPro"/>
</dbReference>
<comment type="similarity">
    <text evidence="21">In the N-terminal section; belongs to the cytochrome b5 family.</text>
</comment>
<evidence type="ECO:0000256" key="7">
    <source>
        <dbReference type="ARBA" id="ARBA00022554"/>
    </source>
</evidence>
<evidence type="ECO:0000256" key="17">
    <source>
        <dbReference type="ARBA" id="ARBA00023128"/>
    </source>
</evidence>
<accession>A0A4U0WPC2</accession>
<evidence type="ECO:0000259" key="30">
    <source>
        <dbReference type="PROSITE" id="PS50255"/>
    </source>
</evidence>
<feature type="compositionally biased region" description="Basic and acidic residues" evidence="28">
    <location>
        <begin position="528"/>
        <end position="538"/>
    </location>
</feature>
<dbReference type="InterPro" id="IPR051572">
    <property type="entry name" value="VTC_Complex_Subunit"/>
</dbReference>
<dbReference type="GO" id="GO:0006799">
    <property type="term" value="P:polyphosphate biosynthetic process"/>
    <property type="evidence" value="ECO:0007669"/>
    <property type="project" value="UniProtKB-ARBA"/>
</dbReference>
<dbReference type="CDD" id="cd02922">
    <property type="entry name" value="FCB2_FMN"/>
    <property type="match status" value="1"/>
</dbReference>
<evidence type="ECO:0000256" key="2">
    <source>
        <dbReference type="ARBA" id="ARBA00001970"/>
    </source>
</evidence>
<dbReference type="InterPro" id="IPR018506">
    <property type="entry name" value="Cyt_B5_heme-BS"/>
</dbReference>
<evidence type="ECO:0000256" key="29">
    <source>
        <dbReference type="SAM" id="Phobius"/>
    </source>
</evidence>
<feature type="domain" description="FMN hydroxy acid dehydrogenase" evidence="31">
    <location>
        <begin position="904"/>
        <end position="1275"/>
    </location>
</feature>
<dbReference type="Gene3D" id="3.20.20.70">
    <property type="entry name" value="Aldolase class I"/>
    <property type="match status" value="1"/>
</dbReference>
<dbReference type="FunFam" id="3.10.120.10:FF:000009">
    <property type="entry name" value="Cytochrome b2, mitochondrial, putative"/>
    <property type="match status" value="1"/>
</dbReference>
<evidence type="ECO:0000256" key="26">
    <source>
        <dbReference type="ARBA" id="ARBA00078938"/>
    </source>
</evidence>
<dbReference type="InterPro" id="IPR004331">
    <property type="entry name" value="SPX_dom"/>
</dbReference>
<evidence type="ECO:0000256" key="11">
    <source>
        <dbReference type="ARBA" id="ARBA00022692"/>
    </source>
</evidence>
<evidence type="ECO:0000256" key="10">
    <source>
        <dbReference type="ARBA" id="ARBA00022643"/>
    </source>
</evidence>
<dbReference type="GO" id="GO:0033254">
    <property type="term" value="C:vacuolar transporter chaperone complex"/>
    <property type="evidence" value="ECO:0007669"/>
    <property type="project" value="TreeGrafter"/>
</dbReference>
<keyword evidence="12" id="KW-0479">Metal-binding</keyword>
<proteinExistence type="inferred from homology"/>
<feature type="compositionally biased region" description="Polar residues" evidence="28">
    <location>
        <begin position="1091"/>
        <end position="1103"/>
    </location>
</feature>
<evidence type="ECO:0000256" key="25">
    <source>
        <dbReference type="ARBA" id="ARBA00078774"/>
    </source>
</evidence>
<dbReference type="PANTHER" id="PTHR46140">
    <property type="entry name" value="VACUOLAR TRANSPORTER CHAPERONE 1-RELATED"/>
    <property type="match status" value="1"/>
</dbReference>
<evidence type="ECO:0000259" key="32">
    <source>
        <dbReference type="PROSITE" id="PS51382"/>
    </source>
</evidence>
<dbReference type="PROSITE" id="PS51382">
    <property type="entry name" value="SPX"/>
    <property type="match status" value="1"/>
</dbReference>
<dbReference type="STRING" id="331657.A0A4U0WPC2"/>
<feature type="domain" description="Cytochrome b5 heme-binding" evidence="30">
    <location>
        <begin position="804"/>
        <end position="881"/>
    </location>
</feature>
<keyword evidence="34" id="KW-1185">Reference proteome</keyword>
<dbReference type="InterPro" id="IPR013785">
    <property type="entry name" value="Aldolase_TIM"/>
</dbReference>
<dbReference type="PANTHER" id="PTHR46140:SF2">
    <property type="entry name" value="VACUOLAR TRANSPORTER CHAPERONE 3 COMPLEX SUBUNIT 3-RELATED"/>
    <property type="match status" value="1"/>
</dbReference>
<organism evidence="33 34">
    <name type="scientific">Cryomyces minteri</name>
    <dbReference type="NCBI Taxonomy" id="331657"/>
    <lineage>
        <taxon>Eukaryota</taxon>
        <taxon>Fungi</taxon>
        <taxon>Dikarya</taxon>
        <taxon>Ascomycota</taxon>
        <taxon>Pezizomycotina</taxon>
        <taxon>Dothideomycetes</taxon>
        <taxon>Dothideomycetes incertae sedis</taxon>
        <taxon>Cryomyces</taxon>
    </lineage>
</organism>
<feature type="coiled-coil region" evidence="27">
    <location>
        <begin position="115"/>
        <end position="142"/>
    </location>
</feature>
<evidence type="ECO:0000256" key="22">
    <source>
        <dbReference type="ARBA" id="ARBA00066458"/>
    </source>
</evidence>
<feature type="domain" description="SPX" evidence="32">
    <location>
        <begin position="1"/>
        <end position="171"/>
    </location>
</feature>
<evidence type="ECO:0000256" key="13">
    <source>
        <dbReference type="ARBA" id="ARBA00022946"/>
    </source>
</evidence>
<protein>
    <recommendedName>
        <fullName evidence="23">L-lactate dehydrogenase (cytochrome)</fullName>
        <ecNumber evidence="22">1.1.2.3</ecNumber>
    </recommendedName>
    <alternativeName>
        <fullName evidence="25">Cytochrome b2</fullName>
    </alternativeName>
    <alternativeName>
        <fullName evidence="24">Flavocytochrome b2</fullName>
    </alternativeName>
    <alternativeName>
        <fullName evidence="26">L-lactate ferricytochrome c oxidoreductase</fullName>
    </alternativeName>
</protein>
<dbReference type="InterPro" id="IPR037458">
    <property type="entry name" value="L-MDH/L-LDH_FMN-bd"/>
</dbReference>
<dbReference type="Pfam" id="PF09359">
    <property type="entry name" value="VTC"/>
    <property type="match status" value="1"/>
</dbReference>
<evidence type="ECO:0000256" key="15">
    <source>
        <dbReference type="ARBA" id="ARBA00023002"/>
    </source>
</evidence>
<dbReference type="CDD" id="cd07892">
    <property type="entry name" value="PolyPPase_VTC2-3_like"/>
    <property type="match status" value="1"/>
</dbReference>
<comment type="cofactor">
    <cofactor evidence="1">
        <name>FMN</name>
        <dbReference type="ChEBI" id="CHEBI:58210"/>
    </cofactor>
</comment>
<keyword evidence="11 29" id="KW-0812">Transmembrane</keyword>
<dbReference type="Proteomes" id="UP000308768">
    <property type="component" value="Unassembled WGS sequence"/>
</dbReference>
<dbReference type="EMBL" id="NAJN01001285">
    <property type="protein sequence ID" value="TKA64303.1"/>
    <property type="molecule type" value="Genomic_DNA"/>
</dbReference>
<keyword evidence="16" id="KW-0408">Iron</keyword>
<dbReference type="PROSITE" id="PS51349">
    <property type="entry name" value="FMN_HYDROXY_ACID_DH_2"/>
    <property type="match status" value="1"/>
</dbReference>
<dbReference type="PRINTS" id="PR00363">
    <property type="entry name" value="CYTOCHROMEB5"/>
</dbReference>
<keyword evidence="10" id="KW-0288">FMN</keyword>
<dbReference type="InterPro" id="IPR003807">
    <property type="entry name" value="DUF202"/>
</dbReference>
<keyword evidence="18 29" id="KW-0472">Membrane</keyword>
<evidence type="ECO:0000313" key="34">
    <source>
        <dbReference type="Proteomes" id="UP000308768"/>
    </source>
</evidence>
<feature type="compositionally biased region" description="Basic and acidic residues" evidence="28">
    <location>
        <begin position="581"/>
        <end position="595"/>
    </location>
</feature>
<feature type="transmembrane region" description="Helical" evidence="29">
    <location>
        <begin position="723"/>
        <end position="744"/>
    </location>
</feature>
<evidence type="ECO:0000256" key="12">
    <source>
        <dbReference type="ARBA" id="ARBA00022723"/>
    </source>
</evidence>
<comment type="cofactor">
    <cofactor evidence="2">
        <name>heme b</name>
        <dbReference type="ChEBI" id="CHEBI:60344"/>
    </cofactor>
</comment>
<feature type="compositionally biased region" description="Acidic residues" evidence="28">
    <location>
        <begin position="615"/>
        <end position="624"/>
    </location>
</feature>
<dbReference type="SMART" id="SM01117">
    <property type="entry name" value="Cyt-b5"/>
    <property type="match status" value="1"/>
</dbReference>
<dbReference type="InterPro" id="IPR036400">
    <property type="entry name" value="Cyt_B5-like_heme/steroid_sf"/>
</dbReference>
<dbReference type="GO" id="GO:0000329">
    <property type="term" value="C:fungal-type vacuole membrane"/>
    <property type="evidence" value="ECO:0007669"/>
    <property type="project" value="TreeGrafter"/>
</dbReference>
<dbReference type="SUPFAM" id="SSF51395">
    <property type="entry name" value="FMN-linked oxidoreductases"/>
    <property type="match status" value="1"/>
</dbReference>
<dbReference type="InterPro" id="IPR000262">
    <property type="entry name" value="FMN-dep_DH"/>
</dbReference>
<feature type="compositionally biased region" description="Polar residues" evidence="28">
    <location>
        <begin position="558"/>
        <end position="580"/>
    </location>
</feature>
<evidence type="ECO:0000259" key="31">
    <source>
        <dbReference type="PROSITE" id="PS51349"/>
    </source>
</evidence>
<sequence length="1297" mass="144839">MKFGSILRKSVYPPWKDFYIDYDKLKKLLREDGYEEENGWTEDDEGAFVEELVNVQLEKVHAFQSETYQKLRDRTSKCEAKLDPVVIGTAGDAKQEDAQDGEAESSVKNKPALSNEEKDKIVKEVLEELDSITKEINELEKYSRINYTGFLKAAKKHDRKRGHDYRVRPLLQVRLAALPFNKEDYSPLLYRLSAMYSFVRQNLEGKDRRGLSVSDSQTGADSFTSLKFWVHPENLLEVKTVILRRLPVLVYNPQTSKIAEGGQRDPTITSIYFDNPHFSLYTDKVNNLSDASSLRLRWYGQLSQKPEIVFEKKTIKEGDASEEQRFQIKEKYIQPFIKGEYKMEKSVQKLQDRAGEDSDLVQQLQKSVNDIQAFISQKDLQPVLRANYARTAFQIPGDDRVRISLDTDLALIREDAIDTERPCRDPDNWHRTDIDSAEMEYPFTSIRRGEISRFPFALLEIKTKGRKKYEWVADLMNSHLVKEAPRFSKFVHGVAQLFEDNVNTFPFWLSEVETDIRRDPQEAFEEEQEKRQKEKEDEFAVGSMLNKASSLPRAGFGTSLSKNEAKSTISPVESPAATSSTKDKTPRRATADMTRRASIAHAAHVTYADKGGVEDVAEEEDSDDDGRQGNRAEPPISTTVGLRSLFPSFSTSKYAQAHRQRQVELPPGVRDPGQWIKDQGPVKVEAKVWLANQRTFIKWQHISVLLASLSLGLYNAAGEANAVARALALVYTLVAVFAGVWGWALYIRRSRMIEQRSGRDFDSPVGPVVVCLGLIIALVLNFVFKYRATMNERPGRSGFVSFENETYSVHAVSKHNTLESCWVILYGSVYDVTDFVTEHPGGPKIILQLAGQDATDEYDPVHPPGTLEENLKPSAKLGTIDAATLPSSEKVPAADVSATDAAIPPLADLLNLDEIEEVATKLIPRKAWAYYFSAADDLHTKTRNNTAYRSILLRPRVFIDCTRCDTSTTFLGNRVNMPLYVSPAAMARLGHPAGEHGIAQACGTFGACQIISNNASMTPEQIVADALPGQVFGWQLYVQTERKKSEDQLARIAKLPAIKFVVLTLDAPVPGKREHDERKQNVAANLPVRSAVQSGSASTTSPDPHSGGVGKAIFFGTAPDLTWKSTLPWLAKHTTLPIVLKGLQTHEDAYLASLHTPQVQAIILSNHGGRAMDTAPPAVHTLLEIRKYCPEVFDRLEVWVDGGVKRGTDVVKALCLGAKAVGVGRAALWGLGAGGREGVERVLEILKAEIETAMRLLGVETVSELGPQHVNTRALDQEIYDGPAGLEKLRLWLQAKL</sequence>
<evidence type="ECO:0000256" key="5">
    <source>
        <dbReference type="ARBA" id="ARBA00011881"/>
    </source>
</evidence>
<dbReference type="InterPro" id="IPR001199">
    <property type="entry name" value="Cyt_B5-like_heme/steroid-bd"/>
</dbReference>
<comment type="subcellular location">
    <subcellularLocation>
        <location evidence="4">Mitochondrion intermembrane space</location>
    </subcellularLocation>
    <subcellularLocation>
        <location evidence="3">Vacuole membrane</location>
        <topology evidence="3">Multi-pass membrane protein</topology>
    </subcellularLocation>
</comment>
<dbReference type="FunFam" id="3.20.100.30:FF:000002">
    <property type="entry name" value="Vacuolar transporter chaperone"/>
    <property type="match status" value="1"/>
</dbReference>
<evidence type="ECO:0000256" key="21">
    <source>
        <dbReference type="ARBA" id="ARBA00061589"/>
    </source>
</evidence>
<feature type="region of interest" description="Disordered" evidence="28">
    <location>
        <begin position="1071"/>
        <end position="1105"/>
    </location>
</feature>
<evidence type="ECO:0000256" key="16">
    <source>
        <dbReference type="ARBA" id="ARBA00023004"/>
    </source>
</evidence>
<dbReference type="Pfam" id="PF00173">
    <property type="entry name" value="Cyt-b5"/>
    <property type="match status" value="1"/>
</dbReference>
<comment type="caution">
    <text evidence="33">The sequence shown here is derived from an EMBL/GenBank/DDBJ whole genome shotgun (WGS) entry which is preliminary data.</text>
</comment>
<keyword evidence="8" id="KW-0349">Heme</keyword>
<evidence type="ECO:0000256" key="27">
    <source>
        <dbReference type="SAM" id="Coils"/>
    </source>
</evidence>
<evidence type="ECO:0000256" key="4">
    <source>
        <dbReference type="ARBA" id="ARBA00004569"/>
    </source>
</evidence>
<keyword evidence="6" id="KW-0813">Transport</keyword>
<comment type="similarity">
    <text evidence="20">In the C-terminal section; belongs to the FMN-dependent alpha-hydroxy acid dehydrogenase family.</text>
</comment>
<dbReference type="GO" id="GO:0046872">
    <property type="term" value="F:metal ion binding"/>
    <property type="evidence" value="ECO:0007669"/>
    <property type="project" value="UniProtKB-KW"/>
</dbReference>
<evidence type="ECO:0000256" key="6">
    <source>
        <dbReference type="ARBA" id="ARBA00022448"/>
    </source>
</evidence>
<gene>
    <name evidence="33" type="ORF">B0A49_08224</name>
</gene>
<evidence type="ECO:0000313" key="33">
    <source>
        <dbReference type="EMBL" id="TKA64303.1"/>
    </source>
</evidence>
<evidence type="ECO:0000256" key="3">
    <source>
        <dbReference type="ARBA" id="ARBA00004128"/>
    </source>
</evidence>
<dbReference type="InterPro" id="IPR042267">
    <property type="entry name" value="VTC_sf"/>
</dbReference>
<evidence type="ECO:0000256" key="20">
    <source>
        <dbReference type="ARBA" id="ARBA00061137"/>
    </source>
</evidence>
<feature type="region of interest" description="Disordered" evidence="28">
    <location>
        <begin position="90"/>
        <end position="114"/>
    </location>
</feature>
<dbReference type="PROSITE" id="PS00191">
    <property type="entry name" value="CYTOCHROME_B5_1"/>
    <property type="match status" value="1"/>
</dbReference>
<evidence type="ECO:0000256" key="23">
    <source>
        <dbReference type="ARBA" id="ARBA00068515"/>
    </source>
</evidence>
<evidence type="ECO:0000256" key="1">
    <source>
        <dbReference type="ARBA" id="ARBA00001917"/>
    </source>
</evidence>
<dbReference type="Pfam" id="PF01070">
    <property type="entry name" value="FMN_dh"/>
    <property type="match status" value="1"/>
</dbReference>
<feature type="compositionally biased region" description="Basic and acidic residues" evidence="28">
    <location>
        <begin position="1071"/>
        <end position="1080"/>
    </location>
</feature>
<dbReference type="CDD" id="cd14480">
    <property type="entry name" value="SPX_VTC2_like"/>
    <property type="match status" value="1"/>
</dbReference>
<dbReference type="Gene3D" id="3.20.100.30">
    <property type="entry name" value="VTC, catalytic tunnel domain"/>
    <property type="match status" value="1"/>
</dbReference>
<feature type="region of interest" description="Disordered" evidence="28">
    <location>
        <begin position="522"/>
        <end position="637"/>
    </location>
</feature>
<dbReference type="GO" id="GO:0004460">
    <property type="term" value="F:L-lactate dehydrogenase (cytochrome) activity"/>
    <property type="evidence" value="ECO:0007669"/>
    <property type="project" value="UniProtKB-EC"/>
</dbReference>
<evidence type="ECO:0000256" key="8">
    <source>
        <dbReference type="ARBA" id="ARBA00022617"/>
    </source>
</evidence>
<dbReference type="SUPFAM" id="SSF55856">
    <property type="entry name" value="Cytochrome b5-like heme/steroid binding domain"/>
    <property type="match status" value="1"/>
</dbReference>
<reference evidence="33 34" key="1">
    <citation type="submission" date="2017-03" db="EMBL/GenBank/DDBJ databases">
        <title>Genomes of endolithic fungi from Antarctica.</title>
        <authorList>
            <person name="Coleine C."/>
            <person name="Masonjones S."/>
            <person name="Stajich J.E."/>
        </authorList>
    </citation>
    <scope>NUCLEOTIDE SEQUENCE [LARGE SCALE GENOMIC DNA]</scope>
    <source>
        <strain evidence="33 34">CCFEE 5187</strain>
    </source>
</reference>
<name>A0A4U0WPC2_9PEZI</name>
<dbReference type="EC" id="1.1.2.3" evidence="22"/>
<evidence type="ECO:0000256" key="18">
    <source>
        <dbReference type="ARBA" id="ARBA00023136"/>
    </source>
</evidence>
<feature type="transmembrane region" description="Helical" evidence="29">
    <location>
        <begin position="765"/>
        <end position="784"/>
    </location>
</feature>
<keyword evidence="17" id="KW-0496">Mitochondrion</keyword>
<keyword evidence="15" id="KW-0560">Oxidoreductase</keyword>
<comment type="subunit">
    <text evidence="5">Homotetramer.</text>
</comment>
<dbReference type="InterPro" id="IPR037396">
    <property type="entry name" value="FMN_HAD"/>
</dbReference>
<keyword evidence="27" id="KW-0175">Coiled coil</keyword>
<evidence type="ECO:0000256" key="24">
    <source>
        <dbReference type="ARBA" id="ARBA00075949"/>
    </source>
</evidence>
<dbReference type="PROSITE" id="PS50255">
    <property type="entry name" value="CYTOCHROME_B5_2"/>
    <property type="match status" value="1"/>
</dbReference>
<dbReference type="FunFam" id="3.20.20.70:FF:000062">
    <property type="entry name" value="Cytochrome b2, mitochondrial, putative"/>
    <property type="match status" value="1"/>
</dbReference>
<keyword evidence="14 29" id="KW-1133">Transmembrane helix</keyword>
<evidence type="ECO:0000256" key="14">
    <source>
        <dbReference type="ARBA" id="ARBA00022989"/>
    </source>
</evidence>
<evidence type="ECO:0000256" key="9">
    <source>
        <dbReference type="ARBA" id="ARBA00022630"/>
    </source>
</evidence>
<evidence type="ECO:0000256" key="19">
    <source>
        <dbReference type="ARBA" id="ARBA00052399"/>
    </source>
</evidence>
<dbReference type="GO" id="GO:0005758">
    <property type="term" value="C:mitochondrial intermembrane space"/>
    <property type="evidence" value="ECO:0007669"/>
    <property type="project" value="UniProtKB-SubCell"/>
</dbReference>
<evidence type="ECO:0000256" key="28">
    <source>
        <dbReference type="SAM" id="MobiDB-lite"/>
    </source>
</evidence>
<dbReference type="OrthoDB" id="6493944at2759"/>
<dbReference type="Gene3D" id="3.10.120.10">
    <property type="entry name" value="Cytochrome b5-like heme/steroid binding domain"/>
    <property type="match status" value="1"/>
</dbReference>